<reference evidence="2 3" key="1">
    <citation type="submission" date="2017-04" db="EMBL/GenBank/DDBJ databases">
        <authorList>
            <person name="Afonso C.L."/>
            <person name="Miller P.J."/>
            <person name="Scott M.A."/>
            <person name="Spackman E."/>
            <person name="Goraichik I."/>
            <person name="Dimitrov K.M."/>
            <person name="Suarez D.L."/>
            <person name="Swayne D.E."/>
        </authorList>
    </citation>
    <scope>NUCLEOTIDE SEQUENCE [LARGE SCALE GENOMIC DNA]</scope>
    <source>
        <strain evidence="2 3">DSM 23236</strain>
    </source>
</reference>
<keyword evidence="3" id="KW-1185">Reference proteome</keyword>
<evidence type="ECO:0000256" key="1">
    <source>
        <dbReference type="SAM" id="MobiDB-lite"/>
    </source>
</evidence>
<accession>A0A1W1XUI4</accession>
<proteinExistence type="predicted"/>
<dbReference type="AlphaFoldDB" id="A0A1W1XUI4"/>
<protein>
    <submittedName>
        <fullName evidence="2">Uncharacterized protein</fullName>
    </submittedName>
</protein>
<organism evidence="2 3">
    <name type="scientific">Andreprevotia lacus DSM 23236</name>
    <dbReference type="NCBI Taxonomy" id="1121001"/>
    <lineage>
        <taxon>Bacteria</taxon>
        <taxon>Pseudomonadati</taxon>
        <taxon>Pseudomonadota</taxon>
        <taxon>Betaproteobacteria</taxon>
        <taxon>Neisseriales</taxon>
        <taxon>Chitinibacteraceae</taxon>
        <taxon>Andreprevotia</taxon>
    </lineage>
</organism>
<dbReference type="Proteomes" id="UP000192761">
    <property type="component" value="Unassembled WGS sequence"/>
</dbReference>
<dbReference type="STRING" id="1121001.SAMN02745857_02739"/>
<dbReference type="EMBL" id="FWXD01000016">
    <property type="protein sequence ID" value="SMC27178.1"/>
    <property type="molecule type" value="Genomic_DNA"/>
</dbReference>
<evidence type="ECO:0000313" key="3">
    <source>
        <dbReference type="Proteomes" id="UP000192761"/>
    </source>
</evidence>
<feature type="region of interest" description="Disordered" evidence="1">
    <location>
        <begin position="225"/>
        <end position="252"/>
    </location>
</feature>
<evidence type="ECO:0000313" key="2">
    <source>
        <dbReference type="EMBL" id="SMC27178.1"/>
    </source>
</evidence>
<sequence length="374" mass="39713">MVQSAAQARALLQNTDAVPLGGQGAAGAHTTAQSQGYYLPASGDIILIADHLPGAEHAVWAAAHELGQRHADRTTLPAAARELRNLALVARQNRSVNALASAIARQHGLDDNTPAQRQQAAEAALAELAELAELAATRNSGDWDALQQRYGVRMPLARRDGVLGVQARFADKLQDWFGRYAGMRQNEGAQGSAVLAEMLAGGGGQRAERVVGDVGLAGEAGREYRVSDGAAPSSDAEVDAGKNASAPGRLSDLKAPNRRHYLEKINQKSLPKEQNTVIAPTVNVVEDVAAIRAGRGIVRGNTISVNNRVYGYHDGTLFPMSGDGFYTLSREAFKALGVYNQFGNTARAKLILDNMKIDASARQGALEILGLKRQ</sequence>
<name>A0A1W1XUI4_9NEIS</name>
<gene>
    <name evidence="2" type="ORF">SAMN02745857_02739</name>
</gene>